<keyword evidence="1" id="KW-0472">Membrane</keyword>
<proteinExistence type="predicted"/>
<evidence type="ECO:0000256" key="1">
    <source>
        <dbReference type="SAM" id="Phobius"/>
    </source>
</evidence>
<dbReference type="EMBL" id="LR031875">
    <property type="protein sequence ID" value="VDD33003.1"/>
    <property type="molecule type" value="Genomic_DNA"/>
</dbReference>
<organism evidence="2">
    <name type="scientific">Brassica oleracea</name>
    <name type="common">Wild cabbage</name>
    <dbReference type="NCBI Taxonomy" id="3712"/>
    <lineage>
        <taxon>Eukaryota</taxon>
        <taxon>Viridiplantae</taxon>
        <taxon>Streptophyta</taxon>
        <taxon>Embryophyta</taxon>
        <taxon>Tracheophyta</taxon>
        <taxon>Spermatophyta</taxon>
        <taxon>Magnoliopsida</taxon>
        <taxon>eudicotyledons</taxon>
        <taxon>Gunneridae</taxon>
        <taxon>Pentapetalae</taxon>
        <taxon>rosids</taxon>
        <taxon>malvids</taxon>
        <taxon>Brassicales</taxon>
        <taxon>Brassicaceae</taxon>
        <taxon>Brassiceae</taxon>
        <taxon>Brassica</taxon>
    </lineage>
</organism>
<reference evidence="2" key="1">
    <citation type="submission" date="2018-11" db="EMBL/GenBank/DDBJ databases">
        <authorList>
            <consortium name="Genoscope - CEA"/>
            <person name="William W."/>
        </authorList>
    </citation>
    <scope>NUCLEOTIDE SEQUENCE</scope>
</reference>
<evidence type="ECO:0000313" key="2">
    <source>
        <dbReference type="EMBL" id="VDD33003.1"/>
    </source>
</evidence>
<name>A0A3P6DNP9_BRAOL</name>
<keyword evidence="1" id="KW-0812">Transmembrane</keyword>
<sequence length="39" mass="4759">MERPRLISKRRTKYISHFLILLIFFVIIIIIGKFKIVNK</sequence>
<dbReference type="AlphaFoldDB" id="A0A3P6DNP9"/>
<feature type="transmembrane region" description="Helical" evidence="1">
    <location>
        <begin position="12"/>
        <end position="32"/>
    </location>
</feature>
<accession>A0A3P6DNP9</accession>
<keyword evidence="1" id="KW-1133">Transmembrane helix</keyword>
<gene>
    <name evidence="2" type="ORF">BOLC9T58326H</name>
</gene>
<protein>
    <submittedName>
        <fullName evidence="2">Uncharacterized protein</fullName>
    </submittedName>
</protein>